<organism evidence="3 4">
    <name type="scientific">Dyadobacter luticola</name>
    <dbReference type="NCBI Taxonomy" id="1979387"/>
    <lineage>
        <taxon>Bacteria</taxon>
        <taxon>Pseudomonadati</taxon>
        <taxon>Bacteroidota</taxon>
        <taxon>Cytophagia</taxon>
        <taxon>Cytophagales</taxon>
        <taxon>Spirosomataceae</taxon>
        <taxon>Dyadobacter</taxon>
    </lineage>
</organism>
<comment type="caution">
    <text evidence="3">The sequence shown here is derived from an EMBL/GenBank/DDBJ whole genome shotgun (WGS) entry which is preliminary data.</text>
</comment>
<protein>
    <submittedName>
        <fullName evidence="3">Phospholipase</fullName>
    </submittedName>
</protein>
<keyword evidence="4" id="KW-1185">Reference proteome</keyword>
<dbReference type="AlphaFoldDB" id="A0A5R9KY04"/>
<dbReference type="InterPro" id="IPR050955">
    <property type="entry name" value="Plant_Biomass_Hydrol_Est"/>
</dbReference>
<gene>
    <name evidence="3" type="ORF">FEN17_17030</name>
</gene>
<dbReference type="SUPFAM" id="SSF53474">
    <property type="entry name" value="alpha/beta-Hydrolases"/>
    <property type="match status" value="1"/>
</dbReference>
<accession>A0A5R9KY04</accession>
<proteinExistence type="predicted"/>
<evidence type="ECO:0000256" key="1">
    <source>
        <dbReference type="ARBA" id="ARBA00022729"/>
    </source>
</evidence>
<evidence type="ECO:0000256" key="2">
    <source>
        <dbReference type="SAM" id="SignalP"/>
    </source>
</evidence>
<evidence type="ECO:0000313" key="4">
    <source>
        <dbReference type="Proteomes" id="UP000306402"/>
    </source>
</evidence>
<feature type="chain" id="PRO_5024309834" evidence="2">
    <location>
        <begin position="26"/>
        <end position="561"/>
    </location>
</feature>
<dbReference type="PANTHER" id="PTHR43037:SF1">
    <property type="entry name" value="BLL1128 PROTEIN"/>
    <property type="match status" value="1"/>
</dbReference>
<reference evidence="3 4" key="1">
    <citation type="submission" date="2019-05" db="EMBL/GenBank/DDBJ databases">
        <authorList>
            <person name="Qu J.-H."/>
        </authorList>
    </citation>
    <scope>NUCLEOTIDE SEQUENCE [LARGE SCALE GENOMIC DNA]</scope>
    <source>
        <strain evidence="3 4">T17</strain>
    </source>
</reference>
<dbReference type="InterPro" id="IPR000801">
    <property type="entry name" value="Esterase-like"/>
</dbReference>
<dbReference type="PANTHER" id="PTHR43037">
    <property type="entry name" value="UNNAMED PRODUCT-RELATED"/>
    <property type="match status" value="1"/>
</dbReference>
<dbReference type="InterPro" id="IPR029058">
    <property type="entry name" value="AB_hydrolase_fold"/>
</dbReference>
<sequence>MKIDIRKAYFILILGLLISSSNSFAQTFSPGPQVLTFFSDADDTEQPYGLYLPKNYDQNKKYPLVIMLHGAGSNHRLALRRVFGKSNAEGENDVEASRYFPQWDDVDFIVASPYARGTAGYQGIPEEDVYDVLDDVKKRFNVDENKIYLTGLSMGGGGTLWIGLTRPDIWAAIAPVCPAPPAGTFDLASNALNFPVHFFHGDADPTVPVAGTRKWVEHLQDIGVEVSYKEFVDVKHDSWVSAYDNEFIFEWFGHAERNPYPDRVNFVSKQYKYNKAFWVQFDKMAYGSLAEIEAKLTKENTADIKTKNLEAFTVNLKGHPKFKAGADAVFTIDGAKLSSKMDSSLSFIKTSGKWAISASNNVSTGLTKKKGAEGPIYDAFSARHIYVYGTSDNPSPEELKKRMDIANQAANWSQDRGPFLGRVMFFPRVVADKDVRPSDLESSNLILFGTKENNAMVAKYADKLPLHLNPADKTHGLLYVFPVDKHYVAVSSGLPWWTGTEDQGYPFMPVMQRKLTDYKDIFLFKDSIKNVVTDSYFTENWTVSDETKNKLSASGAIRFTK</sequence>
<dbReference type="OrthoDB" id="9764953at2"/>
<feature type="signal peptide" evidence="2">
    <location>
        <begin position="1"/>
        <end position="25"/>
    </location>
</feature>
<dbReference type="Proteomes" id="UP000306402">
    <property type="component" value="Unassembled WGS sequence"/>
</dbReference>
<evidence type="ECO:0000313" key="3">
    <source>
        <dbReference type="EMBL" id="TLV01154.1"/>
    </source>
</evidence>
<dbReference type="RefSeq" id="WP_138366526.1">
    <property type="nucleotide sequence ID" value="NZ_VCEJ01000004.1"/>
</dbReference>
<name>A0A5R9KY04_9BACT</name>
<dbReference type="Gene3D" id="3.40.50.1820">
    <property type="entry name" value="alpha/beta hydrolase"/>
    <property type="match status" value="1"/>
</dbReference>
<keyword evidence="1 2" id="KW-0732">Signal</keyword>
<dbReference type="Pfam" id="PF00756">
    <property type="entry name" value="Esterase"/>
    <property type="match status" value="1"/>
</dbReference>
<dbReference type="EMBL" id="VCEJ01000004">
    <property type="protein sequence ID" value="TLV01154.1"/>
    <property type="molecule type" value="Genomic_DNA"/>
</dbReference>